<gene>
    <name evidence="2" type="ORF">D2T33_14785</name>
</gene>
<dbReference type="Pfam" id="PF02627">
    <property type="entry name" value="CMD"/>
    <property type="match status" value="1"/>
</dbReference>
<accession>A0A443IQS5</accession>
<dbReference type="AlphaFoldDB" id="A0A443IQS5"/>
<dbReference type="InterPro" id="IPR029032">
    <property type="entry name" value="AhpD-like"/>
</dbReference>
<proteinExistence type="predicted"/>
<dbReference type="PANTHER" id="PTHR33930:SF2">
    <property type="entry name" value="BLR3452 PROTEIN"/>
    <property type="match status" value="1"/>
</dbReference>
<dbReference type="InterPro" id="IPR004675">
    <property type="entry name" value="AhpD_core"/>
</dbReference>
<sequence length="114" mass="11904">MSAQQKLAEINARAATLYKADGKTMSAFRGLMVAANREGKVGHAMKEMIVTAVAIGRGCEDCITFHTSEARAHGASREEFLEVLAVAIEMSGGPGTVYAAKALAAFDELDGGPS</sequence>
<dbReference type="GO" id="GO:0051920">
    <property type="term" value="F:peroxiredoxin activity"/>
    <property type="evidence" value="ECO:0007669"/>
    <property type="project" value="InterPro"/>
</dbReference>
<name>A0A443IQS5_9RHOB</name>
<evidence type="ECO:0000313" key="3">
    <source>
        <dbReference type="Proteomes" id="UP000285710"/>
    </source>
</evidence>
<reference evidence="2 3" key="2">
    <citation type="submission" date="2019-01" db="EMBL/GenBank/DDBJ databases">
        <authorList>
            <person name="Li Y."/>
        </authorList>
    </citation>
    <scope>NUCLEOTIDE SEQUENCE [LARGE SCALE GENOMIC DNA]</scope>
    <source>
        <strain evidence="2 3">2D-5</strain>
    </source>
</reference>
<protein>
    <submittedName>
        <fullName evidence="2">Carboxymuconolactone decarboxylase family protein</fullName>
    </submittedName>
</protein>
<dbReference type="NCBIfam" id="TIGR00778">
    <property type="entry name" value="ahpD_dom"/>
    <property type="match status" value="1"/>
</dbReference>
<dbReference type="Gene3D" id="1.20.1290.10">
    <property type="entry name" value="AhpD-like"/>
    <property type="match status" value="1"/>
</dbReference>
<dbReference type="InterPro" id="IPR003779">
    <property type="entry name" value="CMD-like"/>
</dbReference>
<organism evidence="2 3">
    <name type="scientific">Paenirhodobacter populi</name>
    <dbReference type="NCBI Taxonomy" id="2306993"/>
    <lineage>
        <taxon>Bacteria</taxon>
        <taxon>Pseudomonadati</taxon>
        <taxon>Pseudomonadota</taxon>
        <taxon>Alphaproteobacteria</taxon>
        <taxon>Rhodobacterales</taxon>
        <taxon>Rhodobacter group</taxon>
        <taxon>Paenirhodobacter</taxon>
    </lineage>
</organism>
<dbReference type="RefSeq" id="WP_128270276.1">
    <property type="nucleotide sequence ID" value="NZ_SAUW01000015.1"/>
</dbReference>
<evidence type="ECO:0000259" key="1">
    <source>
        <dbReference type="Pfam" id="PF02627"/>
    </source>
</evidence>
<evidence type="ECO:0000313" key="2">
    <source>
        <dbReference type="EMBL" id="RWR09248.1"/>
    </source>
</evidence>
<dbReference type="Proteomes" id="UP000285710">
    <property type="component" value="Unassembled WGS sequence"/>
</dbReference>
<dbReference type="SUPFAM" id="SSF69118">
    <property type="entry name" value="AhpD-like"/>
    <property type="match status" value="1"/>
</dbReference>
<comment type="caution">
    <text evidence="2">The sequence shown here is derived from an EMBL/GenBank/DDBJ whole genome shotgun (WGS) entry which is preliminary data.</text>
</comment>
<keyword evidence="3" id="KW-1185">Reference proteome</keyword>
<reference evidence="2 3" key="1">
    <citation type="submission" date="2019-01" db="EMBL/GenBank/DDBJ databases">
        <title>Sinorhodobacter populi sp. nov. isolated from the symptomatic bark tissue of Populus euramericana canker.</title>
        <authorList>
            <person name="Xu G."/>
        </authorList>
    </citation>
    <scope>NUCLEOTIDE SEQUENCE [LARGE SCALE GENOMIC DNA]</scope>
    <source>
        <strain evidence="2 3">2D-5</strain>
    </source>
</reference>
<dbReference type="PANTHER" id="PTHR33930">
    <property type="entry name" value="ALKYL HYDROPEROXIDE REDUCTASE AHPD"/>
    <property type="match status" value="1"/>
</dbReference>
<feature type="domain" description="Carboxymuconolactone decarboxylase-like" evidence="1">
    <location>
        <begin position="25"/>
        <end position="104"/>
    </location>
</feature>
<dbReference type="EMBL" id="SAUW01000015">
    <property type="protein sequence ID" value="RWR09248.1"/>
    <property type="molecule type" value="Genomic_DNA"/>
</dbReference>